<dbReference type="EMBL" id="CAWYQH010000119">
    <property type="protein sequence ID" value="CAK8690363.1"/>
    <property type="molecule type" value="Genomic_DNA"/>
</dbReference>
<accession>A0ABP0GHD0</accession>
<comment type="caution">
    <text evidence="1">The sequence shown here is derived from an EMBL/GenBank/DDBJ whole genome shotgun (WGS) entry which is preliminary data.</text>
</comment>
<proteinExistence type="predicted"/>
<sequence length="123" mass="13756">MTRLTKHFLQSIENDQPMAINLREALHLIREACNYVKMQTIQNCWEHTGIIPRASSAEITSAACGTEAEVDEEIQSDKQGFHTISSEHLMSVCDWLDVDTGICTGKVLSDEAIVEIVNPPTQR</sequence>
<name>A0ABP0GHD0_CLALP</name>
<protein>
    <submittedName>
        <fullName evidence="1">Uncharacterized protein</fullName>
    </submittedName>
</protein>
<organism evidence="1 2">
    <name type="scientific">Clavelina lepadiformis</name>
    <name type="common">Light-bulb sea squirt</name>
    <name type="synonym">Ascidia lepadiformis</name>
    <dbReference type="NCBI Taxonomy" id="159417"/>
    <lineage>
        <taxon>Eukaryota</taxon>
        <taxon>Metazoa</taxon>
        <taxon>Chordata</taxon>
        <taxon>Tunicata</taxon>
        <taxon>Ascidiacea</taxon>
        <taxon>Aplousobranchia</taxon>
        <taxon>Clavelinidae</taxon>
        <taxon>Clavelina</taxon>
    </lineage>
</organism>
<reference evidence="1 2" key="1">
    <citation type="submission" date="2024-02" db="EMBL/GenBank/DDBJ databases">
        <authorList>
            <person name="Daric V."/>
            <person name="Darras S."/>
        </authorList>
    </citation>
    <scope>NUCLEOTIDE SEQUENCE [LARGE SCALE GENOMIC DNA]</scope>
</reference>
<evidence type="ECO:0000313" key="2">
    <source>
        <dbReference type="Proteomes" id="UP001642483"/>
    </source>
</evidence>
<dbReference type="Proteomes" id="UP001642483">
    <property type="component" value="Unassembled WGS sequence"/>
</dbReference>
<keyword evidence="2" id="KW-1185">Reference proteome</keyword>
<gene>
    <name evidence="1" type="ORF">CVLEPA_LOCUS22991</name>
</gene>
<evidence type="ECO:0000313" key="1">
    <source>
        <dbReference type="EMBL" id="CAK8690363.1"/>
    </source>
</evidence>